<organism evidence="3 4">
    <name type="scientific">Nonomuraea helvata</name>
    <dbReference type="NCBI Taxonomy" id="37484"/>
    <lineage>
        <taxon>Bacteria</taxon>
        <taxon>Bacillati</taxon>
        <taxon>Actinomycetota</taxon>
        <taxon>Actinomycetes</taxon>
        <taxon>Streptosporangiales</taxon>
        <taxon>Streptosporangiaceae</taxon>
        <taxon>Nonomuraea</taxon>
    </lineage>
</organism>
<keyword evidence="4" id="KW-1185">Reference proteome</keyword>
<reference evidence="3 4" key="1">
    <citation type="submission" date="2024-09" db="EMBL/GenBank/DDBJ databases">
        <authorList>
            <person name="Sun Q."/>
            <person name="Mori K."/>
        </authorList>
    </citation>
    <scope>NUCLEOTIDE SEQUENCE [LARGE SCALE GENOMIC DNA]</scope>
    <source>
        <strain evidence="3 4">JCM 3143</strain>
    </source>
</reference>
<proteinExistence type="predicted"/>
<feature type="compositionally biased region" description="Basic residues" evidence="1">
    <location>
        <begin position="166"/>
        <end position="178"/>
    </location>
</feature>
<dbReference type="EMBL" id="JBHMBW010000097">
    <property type="protein sequence ID" value="MFB9630350.1"/>
    <property type="molecule type" value="Genomic_DNA"/>
</dbReference>
<evidence type="ECO:0000259" key="2">
    <source>
        <dbReference type="Pfam" id="PF12229"/>
    </source>
</evidence>
<comment type="caution">
    <text evidence="3">The sequence shown here is derived from an EMBL/GenBank/DDBJ whole genome shotgun (WGS) entry which is preliminary data.</text>
</comment>
<evidence type="ECO:0000313" key="3">
    <source>
        <dbReference type="EMBL" id="MFB9630350.1"/>
    </source>
</evidence>
<feature type="domain" description="YoaR-like putative peptidoglycan binding" evidence="2">
    <location>
        <begin position="19"/>
        <end position="122"/>
    </location>
</feature>
<dbReference type="RefSeq" id="WP_344998949.1">
    <property type="nucleotide sequence ID" value="NZ_BAAAXV010000009.1"/>
</dbReference>
<accession>A0ABV5SF92</accession>
<dbReference type="InterPro" id="IPR022029">
    <property type="entry name" value="YoaR-like_PG-bd"/>
</dbReference>
<sequence length="178" mass="19095">MTRPSITADEVRRVVASTARTAVEAPLTLAGGGKKATVSREQLATGLRFVSDRQGSLRASYDASKISAGVAKALLITPPKDASFKIVNNRPRLVPSRAGHGVDIKALGPAISKAVATGSRRVDLPATERQPRVTTAEAKKLGVKEKVSSFTSRYPCCAPPRDQHPSHRRHRRRIRGSA</sequence>
<protein>
    <submittedName>
        <fullName evidence="3">Peptidoglycan binding domain-containing protein</fullName>
    </submittedName>
</protein>
<gene>
    <name evidence="3" type="ORF">ACFFSA_45380</name>
</gene>
<dbReference type="Proteomes" id="UP001589532">
    <property type="component" value="Unassembled WGS sequence"/>
</dbReference>
<feature type="region of interest" description="Disordered" evidence="1">
    <location>
        <begin position="152"/>
        <end position="178"/>
    </location>
</feature>
<dbReference type="Pfam" id="PF12229">
    <property type="entry name" value="PG_binding_4"/>
    <property type="match status" value="1"/>
</dbReference>
<name>A0ABV5SF92_9ACTN</name>
<evidence type="ECO:0000313" key="4">
    <source>
        <dbReference type="Proteomes" id="UP001589532"/>
    </source>
</evidence>
<evidence type="ECO:0000256" key="1">
    <source>
        <dbReference type="SAM" id="MobiDB-lite"/>
    </source>
</evidence>